<dbReference type="PANTHER" id="PTHR11731:SF193">
    <property type="entry name" value="DIPEPTIDYL PEPTIDASE 9"/>
    <property type="match status" value="1"/>
</dbReference>
<dbReference type="InterPro" id="IPR002469">
    <property type="entry name" value="Peptidase_S9B_N"/>
</dbReference>
<dbReference type="GO" id="GO:0006508">
    <property type="term" value="P:proteolysis"/>
    <property type="evidence" value="ECO:0007669"/>
    <property type="project" value="InterPro"/>
</dbReference>
<organism evidence="3 4">
    <name type="scientific">Ancylomarina longa</name>
    <dbReference type="NCBI Taxonomy" id="2487017"/>
    <lineage>
        <taxon>Bacteria</taxon>
        <taxon>Pseudomonadati</taxon>
        <taxon>Bacteroidota</taxon>
        <taxon>Bacteroidia</taxon>
        <taxon>Marinilabiliales</taxon>
        <taxon>Marinifilaceae</taxon>
        <taxon>Ancylomarina</taxon>
    </lineage>
</organism>
<evidence type="ECO:0000313" key="4">
    <source>
        <dbReference type="Proteomes" id="UP000282985"/>
    </source>
</evidence>
<dbReference type="Proteomes" id="UP000282985">
    <property type="component" value="Unassembled WGS sequence"/>
</dbReference>
<dbReference type="InterPro" id="IPR029058">
    <property type="entry name" value="AB_hydrolase_fold"/>
</dbReference>
<dbReference type="SUPFAM" id="SSF82171">
    <property type="entry name" value="DPP6 N-terminal domain-like"/>
    <property type="match status" value="1"/>
</dbReference>
<dbReference type="PANTHER" id="PTHR11731">
    <property type="entry name" value="PROTEASE FAMILY S9B,C DIPEPTIDYL-PEPTIDASE IV-RELATED"/>
    <property type="match status" value="1"/>
</dbReference>
<name>A0A434AYZ6_9BACT</name>
<dbReference type="Gene3D" id="3.40.50.1820">
    <property type="entry name" value="alpha/beta hydrolase"/>
    <property type="match status" value="1"/>
</dbReference>
<evidence type="ECO:0000259" key="2">
    <source>
        <dbReference type="Pfam" id="PF00930"/>
    </source>
</evidence>
<proteinExistence type="predicted"/>
<comment type="caution">
    <text evidence="3">The sequence shown here is derived from an EMBL/GenBank/DDBJ whole genome shotgun (WGS) entry which is preliminary data.</text>
</comment>
<gene>
    <name evidence="3" type="ORF">DLK05_02695</name>
</gene>
<dbReference type="GO" id="GO:0008236">
    <property type="term" value="F:serine-type peptidase activity"/>
    <property type="evidence" value="ECO:0007669"/>
    <property type="project" value="InterPro"/>
</dbReference>
<dbReference type="RefSeq" id="WP_127342438.1">
    <property type="nucleotide sequence ID" value="NZ_RJJX01000002.1"/>
</dbReference>
<feature type="domain" description="Dipeptidylpeptidase IV N-terminal" evidence="2">
    <location>
        <begin position="115"/>
        <end position="435"/>
    </location>
</feature>
<keyword evidence="4" id="KW-1185">Reference proteome</keyword>
<dbReference type="GO" id="GO:0008239">
    <property type="term" value="F:dipeptidyl-peptidase activity"/>
    <property type="evidence" value="ECO:0007669"/>
    <property type="project" value="TreeGrafter"/>
</dbReference>
<dbReference type="SUPFAM" id="SSF53474">
    <property type="entry name" value="alpha/beta-Hydrolases"/>
    <property type="match status" value="1"/>
</dbReference>
<dbReference type="InterPro" id="IPR050278">
    <property type="entry name" value="Serine_Prot_S9B/DPPIV"/>
</dbReference>
<dbReference type="Pfam" id="PF00930">
    <property type="entry name" value="DPPIV_N"/>
    <property type="match status" value="1"/>
</dbReference>
<dbReference type="OrthoDB" id="9812921at2"/>
<dbReference type="AlphaFoldDB" id="A0A434AYZ6"/>
<protein>
    <submittedName>
        <fullName evidence="3">S9 family peptidase</fullName>
    </submittedName>
</protein>
<feature type="domain" description="Peptidase S9 prolyl oligopeptidase catalytic" evidence="1">
    <location>
        <begin position="524"/>
        <end position="718"/>
    </location>
</feature>
<dbReference type="InterPro" id="IPR001375">
    <property type="entry name" value="Peptidase_S9_cat"/>
</dbReference>
<dbReference type="Gene3D" id="2.140.10.30">
    <property type="entry name" value="Dipeptidylpeptidase IV, N-terminal domain"/>
    <property type="match status" value="1"/>
</dbReference>
<sequence length="718" mass="82627">MKRIILLVYLLIYCGFLSGVQAQSKKLTMEDAILGQWGKFYPESLSMLNWQADSNTYTYVDNNELFAANKGDDAEMILSLTQMNEVLKTNSLDTLKRFPHFSWVDVASIQFYDKNDLLQYNLEKKEIVMQLHYNKKAENKDFCEENKHIAYTIENNLFISGLDGKETAVTNSQDKNIVNGQFVSRNEYGIDGGIFWSPKGGQLAFYRKDESKVSTFPLVDINTRVGKLREIKYPMAGMDSEVVSLGVYNLNTKATSWIQPDDFGSDQYLTNISWGLAGKYIYIQVLNRATDHMKMNKYEAATGKFVKTLFEEKDDRWVEPQHKLIFLKNKDNQFIYQTNSLDGYNHLYLYNTEGKLIKQLTKGDWDVTKVLGFDKAEKNLFYMSTEVSPLERHAYKVNLKSGKRNRLTSSEGYHNVQVSADGKYMLDNYSSLNVPRIINLSDTKGKVIKQLVKAENKLADYNLGEISLGKIKAADDSTDLYYRMVKPANFDPTKKYPVVVYVYGGPHAQMVTNRWLGGTRLWEEYMAQNGYLMFILDNRGSSNRGKEFEAVIHRKCGQAEMADQMKGIDFLRTLPYADMDRVGVHGWSYGGFMTISLITNYPDVFKVAVAGGPVIDWKWYEVMYGERYMDTPQENPEGYAKASLINKAKDLKGKLLIIQGAVDKTVVWQNSLNFIRECIKNNVQVDYFPYPRAEHNVRGRDRIHLKQKVSNYFDDYLK</sequence>
<evidence type="ECO:0000313" key="3">
    <source>
        <dbReference type="EMBL" id="RUT79724.1"/>
    </source>
</evidence>
<accession>A0A434AYZ6</accession>
<reference evidence="3 4" key="1">
    <citation type="submission" date="2018-11" db="EMBL/GenBank/DDBJ databases">
        <title>Parancylomarina longa gen. nov., sp. nov., isolated from sediments of southern Okinawa.</title>
        <authorList>
            <person name="Fu T."/>
        </authorList>
    </citation>
    <scope>NUCLEOTIDE SEQUENCE [LARGE SCALE GENOMIC DNA]</scope>
    <source>
        <strain evidence="3 4">T3-2 S1-C</strain>
    </source>
</reference>
<evidence type="ECO:0000259" key="1">
    <source>
        <dbReference type="Pfam" id="PF00326"/>
    </source>
</evidence>
<dbReference type="Pfam" id="PF00326">
    <property type="entry name" value="Peptidase_S9"/>
    <property type="match status" value="1"/>
</dbReference>
<dbReference type="EMBL" id="RJJX01000002">
    <property type="protein sequence ID" value="RUT79724.1"/>
    <property type="molecule type" value="Genomic_DNA"/>
</dbReference>